<sequence length="321" mass="35291">MSTSPIFLIWGAEGWIGSQLLQLLQQQGKTVHGTTTRMHDQAAVRATLDSVKPTHVINCAGKTGRPNVDWCEDHKLETMESNGLGVHMLVYECEKRGVHCSVLATGCIYTSTYTPDNSTLLSAPFKETDPPNFTGSFYSATKAPIETFLKHYPNCLTLRLRMPVSADLHPRSFVTKILNYARVVNIPNSHSLLPNLLPVVIAMSEHNETGVYNFTNPGAISHNEVLGLYKEIVDPSYEWRNFSLEEQAGVIVAERSNCALDSSKLVETVKGYQAEGVEVEIPEIREAYRRCFEVIRDSGVVQQKGGAGAGEVLGSQALPVA</sequence>
<evidence type="ECO:0000313" key="2">
    <source>
        <dbReference type="EMBL" id="KAK4499051.1"/>
    </source>
</evidence>
<evidence type="ECO:0000313" key="3">
    <source>
        <dbReference type="Proteomes" id="UP001305779"/>
    </source>
</evidence>
<dbReference type="Gene3D" id="3.40.50.720">
    <property type="entry name" value="NAD(P)-binding Rossmann-like Domain"/>
    <property type="match status" value="1"/>
</dbReference>
<keyword evidence="3" id="KW-1185">Reference proteome</keyword>
<accession>A0ABR0EC21</accession>
<dbReference type="Proteomes" id="UP001305779">
    <property type="component" value="Unassembled WGS sequence"/>
</dbReference>
<dbReference type="PANTHER" id="PTHR10491">
    <property type="entry name" value="DTDP-4-DEHYDRORHAMNOSE REDUCTASE"/>
    <property type="match status" value="1"/>
</dbReference>
<comment type="caution">
    <text evidence="2">The sequence shown here is derived from an EMBL/GenBank/DDBJ whole genome shotgun (WGS) entry which is preliminary data.</text>
</comment>
<protein>
    <recommendedName>
        <fullName evidence="1">RmlD-like substrate binding domain-containing protein</fullName>
    </recommendedName>
</protein>
<dbReference type="EMBL" id="JAXOVC010000007">
    <property type="protein sequence ID" value="KAK4499051.1"/>
    <property type="molecule type" value="Genomic_DNA"/>
</dbReference>
<reference evidence="2 3" key="1">
    <citation type="journal article" date="2023" name="G3 (Bethesda)">
        <title>A chromosome-level genome assembly of Zasmidium syzygii isolated from banana leaves.</title>
        <authorList>
            <person name="van Westerhoven A.C."/>
            <person name="Mehrabi R."/>
            <person name="Talebi R."/>
            <person name="Steentjes M.B.F."/>
            <person name="Corcolon B."/>
            <person name="Chong P.A."/>
            <person name="Kema G.H.J."/>
            <person name="Seidl M.F."/>
        </authorList>
    </citation>
    <scope>NUCLEOTIDE SEQUENCE [LARGE SCALE GENOMIC DNA]</scope>
    <source>
        <strain evidence="2 3">P124</strain>
    </source>
</reference>
<feature type="domain" description="RmlD-like substrate binding" evidence="1">
    <location>
        <begin position="8"/>
        <end position="181"/>
    </location>
</feature>
<dbReference type="PANTHER" id="PTHR10491:SF4">
    <property type="entry name" value="METHIONINE ADENOSYLTRANSFERASE 2 SUBUNIT BETA"/>
    <property type="match status" value="1"/>
</dbReference>
<organism evidence="2 3">
    <name type="scientific">Zasmidium cellare</name>
    <name type="common">Wine cellar mold</name>
    <name type="synonym">Racodium cellare</name>
    <dbReference type="NCBI Taxonomy" id="395010"/>
    <lineage>
        <taxon>Eukaryota</taxon>
        <taxon>Fungi</taxon>
        <taxon>Dikarya</taxon>
        <taxon>Ascomycota</taxon>
        <taxon>Pezizomycotina</taxon>
        <taxon>Dothideomycetes</taxon>
        <taxon>Dothideomycetidae</taxon>
        <taxon>Mycosphaerellales</taxon>
        <taxon>Mycosphaerellaceae</taxon>
        <taxon>Zasmidium</taxon>
    </lineage>
</organism>
<dbReference type="InterPro" id="IPR029903">
    <property type="entry name" value="RmlD-like-bd"/>
</dbReference>
<evidence type="ECO:0000259" key="1">
    <source>
        <dbReference type="Pfam" id="PF04321"/>
    </source>
</evidence>
<gene>
    <name evidence="2" type="ORF">PRZ48_009563</name>
</gene>
<dbReference type="SUPFAM" id="SSF51735">
    <property type="entry name" value="NAD(P)-binding Rossmann-fold domains"/>
    <property type="match status" value="1"/>
</dbReference>
<proteinExistence type="predicted"/>
<dbReference type="Pfam" id="PF04321">
    <property type="entry name" value="RmlD_sub_bind"/>
    <property type="match status" value="1"/>
</dbReference>
<name>A0ABR0EC21_ZASCE</name>
<dbReference type="InterPro" id="IPR036291">
    <property type="entry name" value="NAD(P)-bd_dom_sf"/>
</dbReference>
<dbReference type="InterPro" id="IPR005913">
    <property type="entry name" value="dTDP_dehydrorham_reduct"/>
</dbReference>